<organism evidence="1 2">
    <name type="scientific">Nibrella saemangeumensis</name>
    <dbReference type="NCBI Taxonomy" id="1084526"/>
    <lineage>
        <taxon>Bacteria</taxon>
        <taxon>Pseudomonadati</taxon>
        <taxon>Bacteroidota</taxon>
        <taxon>Cytophagia</taxon>
        <taxon>Cytophagales</taxon>
        <taxon>Spirosomataceae</taxon>
        <taxon>Nibrella</taxon>
    </lineage>
</organism>
<comment type="caution">
    <text evidence="1">The sequence shown here is derived from an EMBL/GenBank/DDBJ whole genome shotgun (WGS) entry which is preliminary data.</text>
</comment>
<evidence type="ECO:0008006" key="3">
    <source>
        <dbReference type="Google" id="ProtNLM"/>
    </source>
</evidence>
<proteinExistence type="predicted"/>
<keyword evidence="2" id="KW-1185">Reference proteome</keyword>
<sequence>MLWTYRIQKTSGAANQQVREFIINLGPCVSQANVDAIAVYNKNGNAITDFTTRYSVSGGNTILTIDDLPGGNAPGDAIRIELTLDVNVDASANNVQALVSSPPNTLTATTSLLAPGCYHVEGNVQKQECNSAPTSFSGLSVTLASATNSYTTTTDAAGNYTFDHVVAAYDGTAGTSYTISIAPAGAAPQSQVIVVGPNSVTTGTSFTVTYPCPTNVCYQGEGYWFNGSGSDSWTSVTIDGATYTKDQLTAYTTLGSGPNNRNVAISFIRLIVAANLSGISDGSDLASTTCSGADYDALQALVVSWLSGTPLPTNDSLSALETKAIALEECLEGLPGCPK</sequence>
<accession>A0ABP8MP33</accession>
<dbReference type="EMBL" id="BAABHD010000022">
    <property type="protein sequence ID" value="GAA4453697.1"/>
    <property type="molecule type" value="Genomic_DNA"/>
</dbReference>
<name>A0ABP8MP33_9BACT</name>
<evidence type="ECO:0000313" key="1">
    <source>
        <dbReference type="EMBL" id="GAA4453697.1"/>
    </source>
</evidence>
<evidence type="ECO:0000313" key="2">
    <source>
        <dbReference type="Proteomes" id="UP001501175"/>
    </source>
</evidence>
<dbReference type="RefSeq" id="WP_345242901.1">
    <property type="nucleotide sequence ID" value="NZ_BAABHD010000022.1"/>
</dbReference>
<dbReference type="Proteomes" id="UP001501175">
    <property type="component" value="Unassembled WGS sequence"/>
</dbReference>
<protein>
    <recommendedName>
        <fullName evidence="3">Carboxypeptidase regulatory-like domain-containing protein</fullName>
    </recommendedName>
</protein>
<reference evidence="2" key="1">
    <citation type="journal article" date="2019" name="Int. J. Syst. Evol. Microbiol.">
        <title>The Global Catalogue of Microorganisms (GCM) 10K type strain sequencing project: providing services to taxonomists for standard genome sequencing and annotation.</title>
        <authorList>
            <consortium name="The Broad Institute Genomics Platform"/>
            <consortium name="The Broad Institute Genome Sequencing Center for Infectious Disease"/>
            <person name="Wu L."/>
            <person name="Ma J."/>
        </authorList>
    </citation>
    <scope>NUCLEOTIDE SEQUENCE [LARGE SCALE GENOMIC DNA]</scope>
    <source>
        <strain evidence="2">JCM 17927</strain>
    </source>
</reference>
<dbReference type="Gene3D" id="2.60.40.1120">
    <property type="entry name" value="Carboxypeptidase-like, regulatory domain"/>
    <property type="match status" value="1"/>
</dbReference>
<gene>
    <name evidence="1" type="ORF">GCM10023189_19160</name>
</gene>